<dbReference type="FunFam" id="3.40.50.1110:FF:000003">
    <property type="entry name" value="GDSL esterase/lipase APG"/>
    <property type="match status" value="2"/>
</dbReference>
<comment type="similarity">
    <text evidence="2">Belongs to the 'GDSL' lipolytic enzyme family.</text>
</comment>
<dbReference type="InterPro" id="IPR035669">
    <property type="entry name" value="SGNH_plant_lipase-like"/>
</dbReference>
<proteinExistence type="inferred from homology"/>
<reference evidence="9 10" key="1">
    <citation type="submission" date="2019-01" db="EMBL/GenBank/DDBJ databases">
        <title>Sequencing of cultivated peanut Arachis hypogaea provides insights into genome evolution and oil improvement.</title>
        <authorList>
            <person name="Chen X."/>
        </authorList>
    </citation>
    <scope>NUCLEOTIDE SEQUENCE [LARGE SCALE GENOMIC DNA]</scope>
    <source>
        <strain evidence="10">cv. Fuhuasheng</strain>
        <tissue evidence="9">Leaves</tissue>
    </source>
</reference>
<dbReference type="EMBL" id="SDMP01000010">
    <property type="protein sequence ID" value="RYR32927.1"/>
    <property type="molecule type" value="Genomic_DNA"/>
</dbReference>
<organism evidence="9 10">
    <name type="scientific">Arachis hypogaea</name>
    <name type="common">Peanut</name>
    <dbReference type="NCBI Taxonomy" id="3818"/>
    <lineage>
        <taxon>Eukaryota</taxon>
        <taxon>Viridiplantae</taxon>
        <taxon>Streptophyta</taxon>
        <taxon>Embryophyta</taxon>
        <taxon>Tracheophyta</taxon>
        <taxon>Spermatophyta</taxon>
        <taxon>Magnoliopsida</taxon>
        <taxon>eudicotyledons</taxon>
        <taxon>Gunneridae</taxon>
        <taxon>Pentapetalae</taxon>
        <taxon>rosids</taxon>
        <taxon>fabids</taxon>
        <taxon>Fabales</taxon>
        <taxon>Fabaceae</taxon>
        <taxon>Papilionoideae</taxon>
        <taxon>50 kb inversion clade</taxon>
        <taxon>dalbergioids sensu lato</taxon>
        <taxon>Dalbergieae</taxon>
        <taxon>Pterocarpus clade</taxon>
        <taxon>Arachis</taxon>
    </lineage>
</organism>
<dbReference type="PANTHER" id="PTHR45650">
    <property type="entry name" value="GDSL-LIKE LIPASE/ACYLHYDROLASE-RELATED"/>
    <property type="match status" value="1"/>
</dbReference>
<accession>A0A445B2L1</accession>
<dbReference type="STRING" id="3818.A0A445B2L1"/>
<feature type="chain" id="PRO_5018977472" description="GDSL esterase/lipase" evidence="8">
    <location>
        <begin position="24"/>
        <end position="751"/>
    </location>
</feature>
<dbReference type="CDD" id="cd01837">
    <property type="entry name" value="SGNH_plant_lipase_like"/>
    <property type="match status" value="2"/>
</dbReference>
<dbReference type="Gene3D" id="3.40.50.1110">
    <property type="entry name" value="SGNH hydrolase"/>
    <property type="match status" value="2"/>
</dbReference>
<keyword evidence="4 8" id="KW-0732">Signal</keyword>
<dbReference type="AlphaFoldDB" id="A0A445B2L1"/>
<dbReference type="GO" id="GO:0016788">
    <property type="term" value="F:hydrolase activity, acting on ester bonds"/>
    <property type="evidence" value="ECO:0007669"/>
    <property type="project" value="InterPro"/>
</dbReference>
<evidence type="ECO:0008006" key="11">
    <source>
        <dbReference type="Google" id="ProtNLM"/>
    </source>
</evidence>
<evidence type="ECO:0000256" key="8">
    <source>
        <dbReference type="SAM" id="SignalP"/>
    </source>
</evidence>
<dbReference type="Pfam" id="PF00657">
    <property type="entry name" value="Lipase_GDSL"/>
    <property type="match status" value="2"/>
</dbReference>
<dbReference type="GO" id="GO:0016042">
    <property type="term" value="P:lipid catabolic process"/>
    <property type="evidence" value="ECO:0007669"/>
    <property type="project" value="UniProtKB-KW"/>
</dbReference>
<protein>
    <recommendedName>
        <fullName evidence="11">GDSL esterase/lipase</fullName>
    </recommendedName>
</protein>
<keyword evidence="10" id="KW-1185">Reference proteome</keyword>
<dbReference type="SUPFAM" id="SSF52266">
    <property type="entry name" value="SGNH hydrolase"/>
    <property type="match status" value="2"/>
</dbReference>
<dbReference type="InterPro" id="IPR036514">
    <property type="entry name" value="SGNH_hydro_sf"/>
</dbReference>
<dbReference type="InterPro" id="IPR001087">
    <property type="entry name" value="GDSL"/>
</dbReference>
<gene>
    <name evidence="9" type="ORF">Ahy_A10g047453</name>
</gene>
<evidence type="ECO:0000256" key="7">
    <source>
        <dbReference type="ARBA" id="ARBA00023098"/>
    </source>
</evidence>
<dbReference type="InterPro" id="IPR051238">
    <property type="entry name" value="GDSL_esterase/lipase"/>
</dbReference>
<evidence type="ECO:0000256" key="4">
    <source>
        <dbReference type="ARBA" id="ARBA00022729"/>
    </source>
</evidence>
<comment type="caution">
    <text evidence="9">The sequence shown here is derived from an EMBL/GenBank/DDBJ whole genome shotgun (WGS) entry which is preliminary data.</text>
</comment>
<dbReference type="Proteomes" id="UP000289738">
    <property type="component" value="Chromosome A10"/>
</dbReference>
<evidence type="ECO:0000256" key="6">
    <source>
        <dbReference type="ARBA" id="ARBA00022963"/>
    </source>
</evidence>
<evidence type="ECO:0000313" key="10">
    <source>
        <dbReference type="Proteomes" id="UP000289738"/>
    </source>
</evidence>
<feature type="signal peptide" evidence="8">
    <location>
        <begin position="1"/>
        <end position="23"/>
    </location>
</feature>
<keyword evidence="5" id="KW-0378">Hydrolase</keyword>
<keyword evidence="3" id="KW-0964">Secreted</keyword>
<evidence type="ECO:0000256" key="1">
    <source>
        <dbReference type="ARBA" id="ARBA00004613"/>
    </source>
</evidence>
<evidence type="ECO:0000256" key="2">
    <source>
        <dbReference type="ARBA" id="ARBA00008668"/>
    </source>
</evidence>
<sequence>MNIIMSLLLFIFLYLISPKIICGSIVPLAPALYLFGDSLLDSGNNNFLPTIAKANYLPYGSNFAIGPTGRFTNGRTVADFIAEYLGLPYPPPYLSLKGRISLSGINYASGSCGILPETGNILGKCITLSEQINLFERTVETNLGEKLKNRNEVCDHLSKSIYIVAVGSNDYINNYLATKYYDTSKLYQPHIFAQLLIHKLSEQFQRLYKLGARKIVMFGIGPIGCTPPISKTQLHKGDCLEETNQIVSYFNERLPSLLSNLTFTLPHSSFVLGHAYSILDAFTNPSTYGLTDAKSPCCNALENGTAACIPLTKPCMNPFEHFFWDGYHLTEAMYSYIASACLNGNKVCTPLNIQELVKFSKQSLSFNSESLSPFLVLSSAYGWKRGDKKMEKMMKSNTMFALLFVLISNLFATIYCTQPLAPALYVFGDSLVDNGNNNWIPDVAKSNYYPYGSNFFAGPTGRFSNGKNLVDFLAEYMGLPYPPPYLSKEGPSSLTGINYASGAAGIVEYTGSQVGVVLPLDEQLANFQMTITRDLPIHMTQSQISEHLSKAIYLLSIGNNDYLINYLGAFTGVSPTSTVYAPEPFADLLINTLEKQLQQLYKLGARKIILNDLCPLGCTPMYLKTCPHKGACVDEINALVQHFNKRLPSMLQRLSSTLTGAVFVQGNIYATATEIILNPTKYGFSDVRNQCCETSFNLMCMPLKTPCSDPQEKFFWDGAHPTEATYSIIAKRMVSDKSVLTPFTLQELLQL</sequence>
<evidence type="ECO:0000256" key="5">
    <source>
        <dbReference type="ARBA" id="ARBA00022801"/>
    </source>
</evidence>
<dbReference type="PANTHER" id="PTHR45650:SF14">
    <property type="entry name" value="GDSL ESTERASE_LIPASE 7-LIKE"/>
    <property type="match status" value="1"/>
</dbReference>
<name>A0A445B2L1_ARAHY</name>
<comment type="subcellular location">
    <subcellularLocation>
        <location evidence="1">Secreted</location>
    </subcellularLocation>
</comment>
<keyword evidence="7" id="KW-0443">Lipid metabolism</keyword>
<keyword evidence="6" id="KW-0442">Lipid degradation</keyword>
<dbReference type="GO" id="GO:0005576">
    <property type="term" value="C:extracellular region"/>
    <property type="evidence" value="ECO:0007669"/>
    <property type="project" value="UniProtKB-SubCell"/>
</dbReference>
<evidence type="ECO:0000256" key="3">
    <source>
        <dbReference type="ARBA" id="ARBA00022525"/>
    </source>
</evidence>
<evidence type="ECO:0000313" key="9">
    <source>
        <dbReference type="EMBL" id="RYR32927.1"/>
    </source>
</evidence>